<dbReference type="GeneID" id="77344416"/>
<accession>A0A7V7NWG7</accession>
<evidence type="ECO:0000256" key="1">
    <source>
        <dbReference type="SAM" id="MobiDB-lite"/>
    </source>
</evidence>
<dbReference type="RefSeq" id="WP_137406689.1">
    <property type="nucleotide sequence ID" value="NZ_AP025466.1"/>
</dbReference>
<dbReference type="EMBL" id="VZPX01000005">
    <property type="protein sequence ID" value="KAB0482085.1"/>
    <property type="molecule type" value="Genomic_DNA"/>
</dbReference>
<feature type="region of interest" description="Disordered" evidence="1">
    <location>
        <begin position="35"/>
        <end position="61"/>
    </location>
</feature>
<proteinExistence type="predicted"/>
<evidence type="ECO:0000313" key="2">
    <source>
        <dbReference type="EMBL" id="KAB0482085.1"/>
    </source>
</evidence>
<sequence>MRRAGATERGLALFAGDVKRNAERQTKHIVSKYPFAAPSNDTQPKLTISHDMLMSDDPRRP</sequence>
<protein>
    <submittedName>
        <fullName evidence="2">Uncharacterized protein</fullName>
    </submittedName>
</protein>
<comment type="caution">
    <text evidence="2">The sequence shown here is derived from an EMBL/GenBank/DDBJ whole genome shotgun (WGS) entry which is preliminary data.</text>
</comment>
<organism evidence="2 3">
    <name type="scientific">Vibrio chagasii</name>
    <dbReference type="NCBI Taxonomy" id="170679"/>
    <lineage>
        <taxon>Bacteria</taxon>
        <taxon>Pseudomonadati</taxon>
        <taxon>Pseudomonadota</taxon>
        <taxon>Gammaproteobacteria</taxon>
        <taxon>Vibrionales</taxon>
        <taxon>Vibrionaceae</taxon>
        <taxon>Vibrio</taxon>
    </lineage>
</organism>
<gene>
    <name evidence="2" type="ORF">F7Q91_03615</name>
</gene>
<dbReference type="Proteomes" id="UP000423756">
    <property type="component" value="Unassembled WGS sequence"/>
</dbReference>
<name>A0A7V7NWG7_9VIBR</name>
<reference evidence="2 3" key="1">
    <citation type="submission" date="2019-09" db="EMBL/GenBank/DDBJ databases">
        <title>Draft genome sequences of 48 bacterial type strains from the CCUG.</title>
        <authorList>
            <person name="Tunovic T."/>
            <person name="Pineiro-Iglesias B."/>
            <person name="Unosson C."/>
            <person name="Inganas E."/>
            <person name="Ohlen M."/>
            <person name="Cardew S."/>
            <person name="Jensie-Markopoulos S."/>
            <person name="Salva-Serra F."/>
            <person name="Jaen-Luchoro D."/>
            <person name="Karlsson R."/>
            <person name="Svensson-Stadler L."/>
            <person name="Chun J."/>
            <person name="Moore E."/>
        </authorList>
    </citation>
    <scope>NUCLEOTIDE SEQUENCE [LARGE SCALE GENOMIC DNA]</scope>
    <source>
        <strain evidence="2 3">CCUG 48643</strain>
    </source>
</reference>
<dbReference type="AlphaFoldDB" id="A0A7V7NWG7"/>
<evidence type="ECO:0000313" key="3">
    <source>
        <dbReference type="Proteomes" id="UP000423756"/>
    </source>
</evidence>